<dbReference type="AlphaFoldDB" id="M2VVF0"/>
<dbReference type="Gene3D" id="3.40.1370.10">
    <property type="match status" value="1"/>
</dbReference>
<evidence type="ECO:0000256" key="2">
    <source>
        <dbReference type="ARBA" id="ARBA00010528"/>
    </source>
</evidence>
<dbReference type="GO" id="GO:0006412">
    <property type="term" value="P:translation"/>
    <property type="evidence" value="ECO:0007669"/>
    <property type="project" value="InterPro"/>
</dbReference>
<dbReference type="STRING" id="130081.M2VVF0"/>
<evidence type="ECO:0000256" key="4">
    <source>
        <dbReference type="ARBA" id="ARBA00023274"/>
    </source>
</evidence>
<dbReference type="InterPro" id="IPR002136">
    <property type="entry name" value="Ribosomal_uL4"/>
</dbReference>
<dbReference type="EMBL" id="KB454535">
    <property type="protein sequence ID" value="EME27201.1"/>
    <property type="molecule type" value="Genomic_DNA"/>
</dbReference>
<dbReference type="GO" id="GO:0005840">
    <property type="term" value="C:ribosome"/>
    <property type="evidence" value="ECO:0007669"/>
    <property type="project" value="UniProtKB-KW"/>
</dbReference>
<dbReference type="Gramene" id="EME27201">
    <property type="protein sequence ID" value="EME27201"/>
    <property type="gene ID" value="Gasu_51820"/>
</dbReference>
<name>M2VVF0_GALSU</name>
<evidence type="ECO:0000256" key="5">
    <source>
        <dbReference type="ARBA" id="ARBA00040565"/>
    </source>
</evidence>
<keyword evidence="3 7" id="KW-0689">Ribosomal protein</keyword>
<dbReference type="InterPro" id="IPR013005">
    <property type="entry name" value="Ribosomal_uL4-like"/>
</dbReference>
<organism evidence="7 8">
    <name type="scientific">Galdieria sulphuraria</name>
    <name type="common">Red alga</name>
    <dbReference type="NCBI Taxonomy" id="130081"/>
    <lineage>
        <taxon>Eukaryota</taxon>
        <taxon>Rhodophyta</taxon>
        <taxon>Bangiophyceae</taxon>
        <taxon>Galdieriales</taxon>
        <taxon>Galdieriaceae</taxon>
        <taxon>Galdieria</taxon>
    </lineage>
</organism>
<dbReference type="GeneID" id="17086129"/>
<evidence type="ECO:0000256" key="1">
    <source>
        <dbReference type="ARBA" id="ARBA00004083"/>
    </source>
</evidence>
<evidence type="ECO:0000256" key="3">
    <source>
        <dbReference type="ARBA" id="ARBA00022980"/>
    </source>
</evidence>
<dbReference type="OrthoDB" id="275876at2759"/>
<dbReference type="SUPFAM" id="SSF52166">
    <property type="entry name" value="Ribosomal protein L4"/>
    <property type="match status" value="1"/>
</dbReference>
<dbReference type="HAMAP" id="MF_01328_B">
    <property type="entry name" value="Ribosomal_uL4_B"/>
    <property type="match status" value="1"/>
</dbReference>
<protein>
    <recommendedName>
        <fullName evidence="5">Large ribosomal subunit protein uL4m</fullName>
    </recommendedName>
</protein>
<dbReference type="RefSeq" id="XP_005703721.1">
    <property type="nucleotide sequence ID" value="XM_005703664.1"/>
</dbReference>
<comment type="function">
    <text evidence="1">Probably binds the 23S rRNA.</text>
</comment>
<dbReference type="GO" id="GO:0003735">
    <property type="term" value="F:structural constituent of ribosome"/>
    <property type="evidence" value="ECO:0007669"/>
    <property type="project" value="InterPro"/>
</dbReference>
<dbReference type="InterPro" id="IPR023574">
    <property type="entry name" value="Ribosomal_uL4_dom_sf"/>
</dbReference>
<reference evidence="8" key="1">
    <citation type="journal article" date="2013" name="Science">
        <title>Gene transfer from bacteria and archaea facilitated evolution of an extremophilic eukaryote.</title>
        <authorList>
            <person name="Schonknecht G."/>
            <person name="Chen W.H."/>
            <person name="Ternes C.M."/>
            <person name="Barbier G.G."/>
            <person name="Shrestha R.P."/>
            <person name="Stanke M."/>
            <person name="Brautigam A."/>
            <person name="Baker B.J."/>
            <person name="Banfield J.F."/>
            <person name="Garavito R.M."/>
            <person name="Carr K."/>
            <person name="Wilkerson C."/>
            <person name="Rensing S.A."/>
            <person name="Gagneul D."/>
            <person name="Dickenson N.E."/>
            <person name="Oesterhelt C."/>
            <person name="Lercher M.J."/>
            <person name="Weber A.P."/>
        </authorList>
    </citation>
    <scope>NUCLEOTIDE SEQUENCE [LARGE SCALE GENOMIC DNA]</scope>
    <source>
        <strain evidence="8">074W</strain>
    </source>
</reference>
<dbReference type="PANTHER" id="PTHR10746:SF6">
    <property type="entry name" value="LARGE RIBOSOMAL SUBUNIT PROTEIN UL4M"/>
    <property type="match status" value="1"/>
</dbReference>
<evidence type="ECO:0000313" key="8">
    <source>
        <dbReference type="Proteomes" id="UP000030680"/>
    </source>
</evidence>
<comment type="similarity">
    <text evidence="2">Belongs to the universal ribosomal protein uL4 family.</text>
</comment>
<evidence type="ECO:0000313" key="7">
    <source>
        <dbReference type="EMBL" id="EME27201.1"/>
    </source>
</evidence>
<feature type="region of interest" description="Disordered" evidence="6">
    <location>
        <begin position="323"/>
        <end position="368"/>
    </location>
</feature>
<dbReference type="eggNOG" id="KOG1624">
    <property type="taxonomic scope" value="Eukaryota"/>
</dbReference>
<dbReference type="Proteomes" id="UP000030680">
    <property type="component" value="Unassembled WGS sequence"/>
</dbReference>
<keyword evidence="4" id="KW-0687">Ribonucleoprotein</keyword>
<dbReference type="KEGG" id="gsl:Gasu_51820"/>
<dbReference type="PANTHER" id="PTHR10746">
    <property type="entry name" value="50S RIBOSOMAL PROTEIN L4"/>
    <property type="match status" value="1"/>
</dbReference>
<keyword evidence="8" id="KW-1185">Reference proteome</keyword>
<accession>M2VVF0</accession>
<dbReference type="GO" id="GO:1990904">
    <property type="term" value="C:ribonucleoprotein complex"/>
    <property type="evidence" value="ECO:0007669"/>
    <property type="project" value="UniProtKB-KW"/>
</dbReference>
<evidence type="ECO:0000256" key="6">
    <source>
        <dbReference type="SAM" id="MobiDB-lite"/>
    </source>
</evidence>
<gene>
    <name evidence="7" type="ORF">Gasu_51820</name>
</gene>
<proteinExistence type="inferred from homology"/>
<dbReference type="NCBIfam" id="TIGR03953">
    <property type="entry name" value="rplD_bact"/>
    <property type="match status" value="1"/>
</dbReference>
<sequence length="493" mass="55643">MEGQRSIRVQRQDLRRSLRLFRASAQNGATGHWYQTYRNQRMEWLLKFLTSLLNPNSEMPMSRAQRTLLKYDKPIEFFVNVGDGPRITIDSSSGSLAGFPIFSFRTSSLHIDIPIPDPVEYGSNGNYVWDEFEGNSVNGHQAFGNSNTSHVNSELAWEIKESRAVFRGSSSCFQLHKSNWYLCPRIPLAKLSILKPDLLDAGITSWIKLSPNLTNEEIESSLELGLRQTKTHREEARYKYILDVDGGLVSSIELSNGSATNVESVPDWAGADREALVFDTFDNFVPVDVAHLPGIIFNAVIRPDIVHRVVVWQAACRRRGIHNTKTRAEVSGGGRKPRPQKGTGRSRQGSIRSPLWVHGGVAHGPKPKDYSYQEARKLVENGLRSLLTSRLIDGRLWIVRDCALPSSDPDILHTHLKKHCWKSFALVDARNDDFDGVSDNLADAAFFVPEAKVLTLEKMNVHDIIQQDHLVISRQALEQMLDRIESLTCFLLY</sequence>
<dbReference type="Pfam" id="PF00573">
    <property type="entry name" value="Ribosomal_L4"/>
    <property type="match status" value="1"/>
</dbReference>